<reference evidence="1 2" key="1">
    <citation type="submission" date="2019-02" db="EMBL/GenBank/DDBJ databases">
        <title>Deep-cultivation of Planctomycetes and their phenomic and genomic characterization uncovers novel biology.</title>
        <authorList>
            <person name="Wiegand S."/>
            <person name="Jogler M."/>
            <person name="Boedeker C."/>
            <person name="Pinto D."/>
            <person name="Vollmers J."/>
            <person name="Rivas-Marin E."/>
            <person name="Kohn T."/>
            <person name="Peeters S.H."/>
            <person name="Heuer A."/>
            <person name="Rast P."/>
            <person name="Oberbeckmann S."/>
            <person name="Bunk B."/>
            <person name="Jeske O."/>
            <person name="Meyerdierks A."/>
            <person name="Storesund J.E."/>
            <person name="Kallscheuer N."/>
            <person name="Luecker S."/>
            <person name="Lage O.M."/>
            <person name="Pohl T."/>
            <person name="Merkel B.J."/>
            <person name="Hornburger P."/>
            <person name="Mueller R.-W."/>
            <person name="Bruemmer F."/>
            <person name="Labrenz M."/>
            <person name="Spormann A.M."/>
            <person name="Op den Camp H."/>
            <person name="Overmann J."/>
            <person name="Amann R."/>
            <person name="Jetten M.S.M."/>
            <person name="Mascher T."/>
            <person name="Medema M.H."/>
            <person name="Devos D.P."/>
            <person name="Kaster A.-K."/>
            <person name="Ovreas L."/>
            <person name="Rohde M."/>
            <person name="Galperin M.Y."/>
            <person name="Jogler C."/>
        </authorList>
    </citation>
    <scope>NUCLEOTIDE SEQUENCE [LARGE SCALE GENOMIC DNA]</scope>
    <source>
        <strain evidence="1 2">TBK1r</strain>
    </source>
</reference>
<sequence length="103" mass="11555">MKPLPLNATFQDVAMRIVWFEPPEQSLRNPVRFDELRQDLANAPPGITKPRSCAHRHANFPRPVCLTENSKKIPNGVSHALSGNCGNWGHRNAGVSRCSHEEF</sequence>
<evidence type="ECO:0000313" key="2">
    <source>
        <dbReference type="Proteomes" id="UP000318081"/>
    </source>
</evidence>
<proteinExistence type="predicted"/>
<dbReference type="EMBL" id="CP036432">
    <property type="protein sequence ID" value="QDV81236.1"/>
    <property type="molecule type" value="Genomic_DNA"/>
</dbReference>
<organism evidence="1 2">
    <name type="scientific">Stieleria magnilauensis</name>
    <dbReference type="NCBI Taxonomy" id="2527963"/>
    <lineage>
        <taxon>Bacteria</taxon>
        <taxon>Pseudomonadati</taxon>
        <taxon>Planctomycetota</taxon>
        <taxon>Planctomycetia</taxon>
        <taxon>Pirellulales</taxon>
        <taxon>Pirellulaceae</taxon>
        <taxon>Stieleria</taxon>
    </lineage>
</organism>
<dbReference type="Proteomes" id="UP000318081">
    <property type="component" value="Chromosome"/>
</dbReference>
<gene>
    <name evidence="1" type="ORF">TBK1r_01510</name>
</gene>
<accession>A0ABX5XHB7</accession>
<name>A0ABX5XHB7_9BACT</name>
<protein>
    <submittedName>
        <fullName evidence="1">Uncharacterized protein</fullName>
    </submittedName>
</protein>
<evidence type="ECO:0000313" key="1">
    <source>
        <dbReference type="EMBL" id="QDV81236.1"/>
    </source>
</evidence>
<keyword evidence="2" id="KW-1185">Reference proteome</keyword>